<dbReference type="AlphaFoldDB" id="A0A6S5BS88"/>
<dbReference type="InterPro" id="IPR016896">
    <property type="entry name" value="DUF2860"/>
</dbReference>
<evidence type="ECO:0000313" key="3">
    <source>
        <dbReference type="Proteomes" id="UP000515442"/>
    </source>
</evidence>
<evidence type="ECO:0000256" key="1">
    <source>
        <dbReference type="SAM" id="SignalP"/>
    </source>
</evidence>
<accession>A0A6S5BS88</accession>
<dbReference type="PIRSF" id="PIRSF028696">
    <property type="entry name" value="UCP028696"/>
    <property type="match status" value="1"/>
</dbReference>
<evidence type="ECO:0000313" key="2">
    <source>
        <dbReference type="EMBL" id="BBR38240.1"/>
    </source>
</evidence>
<feature type="chain" id="PRO_5028445550" description="DUF2860 domain-containing protein" evidence="1">
    <location>
        <begin position="20"/>
        <end position="332"/>
    </location>
</feature>
<dbReference type="Pfam" id="PF11059">
    <property type="entry name" value="DUF2860"/>
    <property type="match status" value="1"/>
</dbReference>
<keyword evidence="1" id="KW-0732">Signal</keyword>
<reference evidence="2 3" key="1">
    <citation type="submission" date="2019-12" db="EMBL/GenBank/DDBJ databases">
        <title>complete genome sequences of Aeromonas veronii str. WP3-W19-ESBL-03 isolated from wastewater treatment plant effluent.</title>
        <authorList>
            <person name="Sekizuka T."/>
            <person name="Itokawa K."/>
            <person name="Yatsu K."/>
            <person name="Inamine Y."/>
            <person name="Kuroda M."/>
        </authorList>
    </citation>
    <scope>NUCLEOTIDE SEQUENCE [LARGE SCALE GENOMIC DNA]</scope>
    <source>
        <strain evidence="2 3">WP3-W19-ESBL-03</strain>
    </source>
</reference>
<name>A0A6S5BS88_AERVE</name>
<evidence type="ECO:0008006" key="4">
    <source>
        <dbReference type="Google" id="ProtNLM"/>
    </source>
</evidence>
<dbReference type="RefSeq" id="WP_182938902.1">
    <property type="nucleotide sequence ID" value="NZ_AP022038.1"/>
</dbReference>
<sequence>MRHISLLGLGLLVANSAHADLGSIPKESGWSGFLLGGINVVNYESNFYSGDDDHNTLSGLGSPQSSSAVTPLINADIRYTFADTRTQIFLGNLIQDAIRFDFTQQLGLRQELGDKGIVGGSLVFSAMPTEQWSDPFAVGVARSSTDINSTGVRASWDNIWGSNFNGSLTTRNIDVDEERSGQQYDAIHHTNYASALDRNGKIHALELSYQWRFSGGHVIEPALIYRDADLDGRAQRYKQSGMQLTYAKRGAQWSFVSNLYLGQSNYDEANPLFGQYADADEFAANAIFFWHNLFGVSALSATASAAYGKSRSDISFYDSQATRFSTGLLYNF</sequence>
<organism evidence="2 3">
    <name type="scientific">Aeromonas veronii</name>
    <dbReference type="NCBI Taxonomy" id="654"/>
    <lineage>
        <taxon>Bacteria</taxon>
        <taxon>Pseudomonadati</taxon>
        <taxon>Pseudomonadota</taxon>
        <taxon>Gammaproteobacteria</taxon>
        <taxon>Aeromonadales</taxon>
        <taxon>Aeromonadaceae</taxon>
        <taxon>Aeromonas</taxon>
    </lineage>
</organism>
<dbReference type="EMBL" id="AP022038">
    <property type="protein sequence ID" value="BBR38240.1"/>
    <property type="molecule type" value="Genomic_DNA"/>
</dbReference>
<feature type="signal peptide" evidence="1">
    <location>
        <begin position="1"/>
        <end position="19"/>
    </location>
</feature>
<proteinExistence type="predicted"/>
<protein>
    <recommendedName>
        <fullName evidence="4">DUF2860 domain-containing protein</fullName>
    </recommendedName>
</protein>
<dbReference type="Proteomes" id="UP000515442">
    <property type="component" value="Chromosome"/>
</dbReference>
<gene>
    <name evidence="2" type="ORF">WP3W19E03_07650</name>
</gene>